<keyword evidence="1" id="KW-0472">Membrane</keyword>
<feature type="transmembrane region" description="Helical" evidence="1">
    <location>
        <begin position="7"/>
        <end position="28"/>
    </location>
</feature>
<evidence type="ECO:0000256" key="1">
    <source>
        <dbReference type="SAM" id="Phobius"/>
    </source>
</evidence>
<evidence type="ECO:0000313" key="2">
    <source>
        <dbReference type="EMBL" id="ANH50834.1"/>
    </source>
</evidence>
<evidence type="ECO:0000313" key="3">
    <source>
        <dbReference type="Proteomes" id="UP000203219"/>
    </source>
</evidence>
<proteinExistence type="predicted"/>
<keyword evidence="1" id="KW-1133">Transmembrane helix</keyword>
<name>A0A173GBV5_9CAUD</name>
<dbReference type="GeneID" id="29060034"/>
<protein>
    <submittedName>
        <fullName evidence="2">Uncharacterized protein</fullName>
    </submittedName>
</protein>
<accession>A0A173GBV5</accession>
<sequence length="67" mass="7125">MKIFQGIATALAAAYISVFGVILLQMAVSLDDESLRGTSLGMGIFSIVLVVLLVVPYAHKAITGKDW</sequence>
<dbReference type="KEGG" id="vg:29060034"/>
<dbReference type="EMBL" id="KX011169">
    <property type="protein sequence ID" value="ANH50834.1"/>
    <property type="molecule type" value="Genomic_DNA"/>
</dbReference>
<feature type="transmembrane region" description="Helical" evidence="1">
    <location>
        <begin position="40"/>
        <end position="58"/>
    </location>
</feature>
<dbReference type="RefSeq" id="YP_009282180.1">
    <property type="nucleotide sequence ID" value="NC_031034.1"/>
</dbReference>
<organism evidence="2 3">
    <name type="scientific">Bacillus phage SalinJah</name>
    <dbReference type="NCBI Taxonomy" id="1837830"/>
    <lineage>
        <taxon>Viruses</taxon>
        <taxon>Duplodnaviria</taxon>
        <taxon>Heunggongvirae</taxon>
        <taxon>Uroviricota</taxon>
        <taxon>Caudoviricetes</taxon>
        <taxon>Herelleviridae</taxon>
        <taxon>Bastillevirinae</taxon>
        <taxon>Wphvirus</taxon>
        <taxon>Wphvirus BPS13</taxon>
    </lineage>
</organism>
<gene>
    <name evidence="2" type="ORF">SALINJAH_226</name>
</gene>
<keyword evidence="1" id="KW-0812">Transmembrane</keyword>
<dbReference type="Proteomes" id="UP000203219">
    <property type="component" value="Segment"/>
</dbReference>
<reference evidence="3" key="1">
    <citation type="submission" date="2016-04" db="EMBL/GenBank/DDBJ databases">
        <authorList>
            <person name="Adebesin M.O."/>
            <person name="Ahama K."/>
            <person name="Alekasir E.M."/>
            <person name="Ali S."/>
            <person name="Aligholizadeh E."/>
            <person name="Allison J.M."/>
            <person name="Alzaher A."/>
            <person name="Andaya C.D."/>
            <person name="Asfaw S."/>
            <person name="Bansal N."/>
            <person name="Beauchard M.A."/>
            <person name="Betancourt K.A."/>
            <person name="Bhatia B."/>
            <person name="Boretti N.A."/>
            <person name="Brondi J.N."/>
            <person name="Byrd C.E."/>
            <person name="Cao A."/>
            <person name="Cardosa E.A."/>
            <person name="Carter A."/>
            <person name="Chen S."/>
            <person name="Chen Y."/>
            <person name="Clara V.K."/>
            <person name="Cobuzzi M."/>
            <person name="Conn O.L."/>
            <person name="Crosby I.A."/>
            <person name="Daly S.B."/>
            <person name="Depaz I.X."/>
            <person name="Dhaurali S."/>
            <person name="Dowdy K.M."/>
            <person name="Edokobi N.B."/>
            <person name="Ekanayake A.B."/>
            <person name="Ekekwe S.O."/>
            <person name="Emond M.A."/>
            <person name="Endres L."/>
            <person name="Eng S."/>
            <person name="Felkoski S.A."/>
            <person name="Gant C.D."/>
            <person name="Gaskin B."/>
            <person name="Gondal S."/>
            <person name="Gutmann J."/>
            <person name="Ha T.-A."/>
            <person name="Habteyes H."/>
            <person name="Hariri O."/>
            <person name="Healey R.M."/>
            <person name="Heins J.L."/>
            <person name="Henderson A.L."/>
            <person name="Hernandez F.M."/>
            <person name="Hoang P.T."/>
            <person name="Hope K.T."/>
            <person name="Husna A."/>
            <person name="Hussain A."/>
            <person name="Imani O."/>
            <person name="Jackson N.L."/>
            <person name="Jacob V.M."/>
            <person name="Kang C."/>
            <person name="Kantov R.M."/>
            <person name="Kavuru S."/>
            <person name="Kerr M.S."/>
            <person name="Khan O.A."/>
            <person name="Khan T.M."/>
            <person name="King T."/>
            <person name="Kulkarni R."/>
            <person name="Li A."/>
            <person name="Maczka C."/>
            <person name="Maisonet E."/>
            <person name="Majethia P.M."/>
            <person name="Malik D.A."/>
            <person name="Mariam A."/>
            <person name="Marquess E.B."/>
            <person name="Mattison J."/>
            <person name="Mcdonald N."/>
            <person name="Mehr S."/>
            <person name="Mengers S.R."/>
            <person name="Michaels D.P."/>
            <person name="Mondal S."/>
            <person name="Monney D.B."/>
            <person name="Nakhleh S.I."/>
            <person name="Ndubuizu N.C."/>
            <person name="Nguyen A.H."/>
            <person name="Nguyen K.M."/>
            <person name="Nguyen M.T."/>
            <person name="Nicholas M.L."/>
            <person name="Nimalan J.P."/>
            <person name="O'Connell R.A."/>
            <person name="Odoi E."/>
            <person name="Ojo L."/>
            <person name="Okoye A.E."/>
            <person name="Olateru-Olagbegi O."/>
            <person name="Osei K.V."/>
            <person name="Osei-Tutu A."/>
            <person name="Palilla A.M."/>
            <person name="Pancholi S."/>
            <person name="Park J.H."/>
            <person name="Patel K."/>
            <person name="Patel P."/>
            <person name="Pennington E."/>
            <person name="Peterson R.E."/>
            <person name="Pon J."/>
            <person name="Pourkarim H."/>
            <person name="Reed M.L."/>
            <person name="Rottman V."/>
            <person name="Salazar J."/>
            <person name="Samet S."/>
            <person name="Sendze O."/>
            <person name="Stelmack M.A."/>
            <person name="Stinnett R."/>
            <person name="Tchouaga A.L."/>
            <person name="Thompson E.M."/>
            <person name="Tran N.G."/>
            <person name="Truong T."/>
            <person name="Udo J.A."/>
            <person name="Verona L.T."/>
            <person name="Vu T.-Q."/>
            <person name="Wade J."/>
            <person name="Wang N.Q."/>
            <person name="Waters Z.M."/>
            <person name="Wellman R.J."/>
            <person name="Woldegabreal S."/>
            <person name="Yee A.C."/>
            <person name="Yirefu M."/>
            <person name="Zahangir S."/>
            <person name="Zhai Y."/>
            <person name="Devine C.L."/>
            <person name="Liao K."/>
            <person name="Prasad P.K."/>
            <person name="Ruthenberg K.J."/>
            <person name="Shonk J.A."/>
            <person name="Way M."/>
            <person name="Yousufi H.K."/>
            <person name="Cao L."/>
            <person name="Fox J."/>
            <person name="Hobbs E."/>
            <person name="Kilic S."/>
            <person name="Nunn R."/>
            <person name="Patel R."/>
            <person name="Rubenstein M."/>
            <person name="Cresawn S.G."/>
            <person name="Russell D.A."/>
            <person name="Pope W.H."/>
            <person name="Jacobs-Sera D."/>
            <person name="Hendrix R.W."/>
            <person name="Hatfull G.F."/>
            <person name="Erill I."/>
            <person name="Caruso S.M."/>
        </authorList>
    </citation>
    <scope>NUCLEOTIDE SEQUENCE [LARGE SCALE GENOMIC DNA]</scope>
</reference>